<sequence length="30" mass="3378">MLIKLVQFVPMVSPGHPAIVNPLIKRLPIR</sequence>
<protein>
    <submittedName>
        <fullName evidence="1">Uncharacterized protein</fullName>
    </submittedName>
</protein>
<dbReference type="EMBL" id="MTKO01000016">
    <property type="protein sequence ID" value="RWX47893.1"/>
    <property type="molecule type" value="Genomic_DNA"/>
</dbReference>
<keyword evidence="2" id="KW-1185">Reference proteome</keyword>
<gene>
    <name evidence="1" type="ORF">H206_05503</name>
</gene>
<dbReference type="AlphaFoldDB" id="A0A3S3R1I7"/>
<name>A0A3S3R1I7_9BACT</name>
<comment type="caution">
    <text evidence="1">The sequence shown here is derived from an EMBL/GenBank/DDBJ whole genome shotgun (WGS) entry which is preliminary data.</text>
</comment>
<reference evidence="1 2" key="1">
    <citation type="submission" date="2017-01" db="EMBL/GenBank/DDBJ databases">
        <title>The cable genome- insights into the physiology and evolution of filamentous bacteria capable of sulfide oxidation via long distance electron transfer.</title>
        <authorList>
            <person name="Schreiber L."/>
            <person name="Bjerg J.T."/>
            <person name="Boggild A."/>
            <person name="Van De Vossenberg J."/>
            <person name="Meysman F."/>
            <person name="Nielsen L.P."/>
            <person name="Schramm A."/>
            <person name="Kjeldsen K.U."/>
        </authorList>
    </citation>
    <scope>NUCLEOTIDE SEQUENCE [LARGE SCALE GENOMIC DNA]</scope>
    <source>
        <strain evidence="1">MCF</strain>
    </source>
</reference>
<accession>A0A3S3R1I7</accession>
<proteinExistence type="predicted"/>
<evidence type="ECO:0000313" key="2">
    <source>
        <dbReference type="Proteomes" id="UP000287853"/>
    </source>
</evidence>
<organism evidence="1 2">
    <name type="scientific">Candidatus Electrothrix aarhusensis</name>
    <dbReference type="NCBI Taxonomy" id="1859131"/>
    <lineage>
        <taxon>Bacteria</taxon>
        <taxon>Pseudomonadati</taxon>
        <taxon>Thermodesulfobacteriota</taxon>
        <taxon>Desulfobulbia</taxon>
        <taxon>Desulfobulbales</taxon>
        <taxon>Desulfobulbaceae</taxon>
        <taxon>Candidatus Electrothrix</taxon>
    </lineage>
</organism>
<dbReference type="Proteomes" id="UP000287853">
    <property type="component" value="Unassembled WGS sequence"/>
</dbReference>
<evidence type="ECO:0000313" key="1">
    <source>
        <dbReference type="EMBL" id="RWX47893.1"/>
    </source>
</evidence>